<accession>A0A173YNM1</accession>
<proteinExistence type="predicted"/>
<organism evidence="1 2">
    <name type="scientific">Flavonifractor plautii</name>
    <name type="common">Fusobacterium plautii</name>
    <dbReference type="NCBI Taxonomy" id="292800"/>
    <lineage>
        <taxon>Bacteria</taxon>
        <taxon>Bacillati</taxon>
        <taxon>Bacillota</taxon>
        <taxon>Clostridia</taxon>
        <taxon>Eubacteriales</taxon>
        <taxon>Oscillospiraceae</taxon>
        <taxon>Flavonifractor</taxon>
    </lineage>
</organism>
<dbReference type="Proteomes" id="UP000095746">
    <property type="component" value="Unassembled WGS sequence"/>
</dbReference>
<name>A0A173YNM1_FLAPL</name>
<dbReference type="AlphaFoldDB" id="A0A173YNM1"/>
<reference evidence="1 2" key="1">
    <citation type="submission" date="2015-09" db="EMBL/GenBank/DDBJ databases">
        <authorList>
            <consortium name="Pathogen Informatics"/>
        </authorList>
    </citation>
    <scope>NUCLEOTIDE SEQUENCE [LARGE SCALE GENOMIC DNA]</scope>
    <source>
        <strain evidence="1 2">2789STDY5608854</strain>
    </source>
</reference>
<evidence type="ECO:0000313" key="2">
    <source>
        <dbReference type="Proteomes" id="UP000095746"/>
    </source>
</evidence>
<gene>
    <name evidence="1" type="ORF">ERS852411_00254</name>
</gene>
<evidence type="ECO:0000313" key="1">
    <source>
        <dbReference type="EMBL" id="CUN64937.1"/>
    </source>
</evidence>
<sequence>MKKVLVGISAAAAVIGGFFYFAWYRHYRDAIR</sequence>
<dbReference type="EMBL" id="CYZT01000007">
    <property type="protein sequence ID" value="CUN64937.1"/>
    <property type="molecule type" value="Genomic_DNA"/>
</dbReference>
<protein>
    <submittedName>
        <fullName evidence="1">Uncharacterized protein</fullName>
    </submittedName>
</protein>